<dbReference type="EMBL" id="BMNE01000005">
    <property type="protein sequence ID" value="GGN88509.1"/>
    <property type="molecule type" value="Genomic_DNA"/>
</dbReference>
<reference evidence="9" key="1">
    <citation type="journal article" date="2019" name="Int. J. Syst. Evol. Microbiol.">
        <title>The Global Catalogue of Microorganisms (GCM) 10K type strain sequencing project: providing services to taxonomists for standard genome sequencing and annotation.</title>
        <authorList>
            <consortium name="The Broad Institute Genomics Platform"/>
            <consortium name="The Broad Institute Genome Sequencing Center for Infectious Disease"/>
            <person name="Wu L."/>
            <person name="Ma J."/>
        </authorList>
    </citation>
    <scope>NUCLEOTIDE SEQUENCE [LARGE SCALE GENOMIC DNA]</scope>
    <source>
        <strain evidence="9">CGMCC 4.7329</strain>
    </source>
</reference>
<evidence type="ECO:0000313" key="9">
    <source>
        <dbReference type="Proteomes" id="UP000658127"/>
    </source>
</evidence>
<dbReference type="InterPro" id="IPR014756">
    <property type="entry name" value="Ig_E-set"/>
</dbReference>
<evidence type="ECO:0000259" key="7">
    <source>
        <dbReference type="Pfam" id="PF04234"/>
    </source>
</evidence>
<feature type="compositionally biased region" description="Basic and acidic residues" evidence="5">
    <location>
        <begin position="23"/>
        <end position="33"/>
    </location>
</feature>
<evidence type="ECO:0000256" key="1">
    <source>
        <dbReference type="ARBA" id="ARBA00004196"/>
    </source>
</evidence>
<keyword evidence="2" id="KW-0479">Metal-binding</keyword>
<comment type="subcellular location">
    <subcellularLocation>
        <location evidence="1">Cell envelope</location>
    </subcellularLocation>
</comment>
<evidence type="ECO:0000256" key="3">
    <source>
        <dbReference type="ARBA" id="ARBA00022729"/>
    </source>
</evidence>
<evidence type="ECO:0000313" key="8">
    <source>
        <dbReference type="EMBL" id="GGN88509.1"/>
    </source>
</evidence>
<evidence type="ECO:0000256" key="6">
    <source>
        <dbReference type="SAM" id="Phobius"/>
    </source>
</evidence>
<feature type="region of interest" description="Disordered" evidence="5">
    <location>
        <begin position="157"/>
        <end position="184"/>
    </location>
</feature>
<dbReference type="SUPFAM" id="SSF81296">
    <property type="entry name" value="E set domains"/>
    <property type="match status" value="1"/>
</dbReference>
<gene>
    <name evidence="8" type="ORF">GCM10011610_46020</name>
</gene>
<sequence>MRVDHCRQANTIISSAEPARPSDGPRGDVPGDRLVADINRSSRRRMARRVLAVLIAGLLAVFAAAGVASAHSGAVSSVPEDGSTIEVGPARASITFNEELQQNFPSLTVVGPDGRLWSKGKALVEGRTVSVELGELGPVGEYTLAFRVTSADGHPVSGTRHFTLSKAGTGTPGPRPGEDKADGGGDSGGVPVWVFIAGGVVLFGAGLAVALLGGRAGRKK</sequence>
<dbReference type="Proteomes" id="UP000658127">
    <property type="component" value="Unassembled WGS sequence"/>
</dbReference>
<keyword evidence="6" id="KW-0472">Membrane</keyword>
<protein>
    <recommendedName>
        <fullName evidence="7">CopC domain-containing protein</fullName>
    </recommendedName>
</protein>
<feature type="transmembrane region" description="Helical" evidence="6">
    <location>
        <begin position="192"/>
        <end position="214"/>
    </location>
</feature>
<feature type="transmembrane region" description="Helical" evidence="6">
    <location>
        <begin position="50"/>
        <end position="70"/>
    </location>
</feature>
<feature type="domain" description="CopC" evidence="7">
    <location>
        <begin position="71"/>
        <end position="164"/>
    </location>
</feature>
<feature type="region of interest" description="Disordered" evidence="5">
    <location>
        <begin position="9"/>
        <end position="33"/>
    </location>
</feature>
<name>A0ABQ2KNB8_9NOCA</name>
<dbReference type="PANTHER" id="PTHR34820">
    <property type="entry name" value="INNER MEMBRANE PROTEIN YEBZ"/>
    <property type="match status" value="1"/>
</dbReference>
<dbReference type="Gene3D" id="2.60.40.1220">
    <property type="match status" value="1"/>
</dbReference>
<keyword evidence="6" id="KW-1133">Transmembrane helix</keyword>
<accession>A0ABQ2KNB8</accession>
<dbReference type="InterPro" id="IPR014755">
    <property type="entry name" value="Cu-Rt/internalin_Ig-like"/>
</dbReference>
<organism evidence="8 9">
    <name type="scientific">Nocardia rhizosphaerihabitans</name>
    <dbReference type="NCBI Taxonomy" id="1691570"/>
    <lineage>
        <taxon>Bacteria</taxon>
        <taxon>Bacillati</taxon>
        <taxon>Actinomycetota</taxon>
        <taxon>Actinomycetes</taxon>
        <taxon>Mycobacteriales</taxon>
        <taxon>Nocardiaceae</taxon>
        <taxon>Nocardia</taxon>
    </lineage>
</organism>
<keyword evidence="4" id="KW-0186">Copper</keyword>
<dbReference type="InterPro" id="IPR007348">
    <property type="entry name" value="CopC_dom"/>
</dbReference>
<keyword evidence="3" id="KW-0732">Signal</keyword>
<dbReference type="Pfam" id="PF04234">
    <property type="entry name" value="CopC"/>
    <property type="match status" value="1"/>
</dbReference>
<dbReference type="PANTHER" id="PTHR34820:SF4">
    <property type="entry name" value="INNER MEMBRANE PROTEIN YEBZ"/>
    <property type="match status" value="1"/>
</dbReference>
<evidence type="ECO:0000256" key="5">
    <source>
        <dbReference type="SAM" id="MobiDB-lite"/>
    </source>
</evidence>
<proteinExistence type="predicted"/>
<keyword evidence="9" id="KW-1185">Reference proteome</keyword>
<comment type="caution">
    <text evidence="8">The sequence shown here is derived from an EMBL/GenBank/DDBJ whole genome shotgun (WGS) entry which is preliminary data.</text>
</comment>
<keyword evidence="6" id="KW-0812">Transmembrane</keyword>
<evidence type="ECO:0000256" key="2">
    <source>
        <dbReference type="ARBA" id="ARBA00022723"/>
    </source>
</evidence>
<dbReference type="InterPro" id="IPR032694">
    <property type="entry name" value="CopC/D"/>
</dbReference>
<evidence type="ECO:0000256" key="4">
    <source>
        <dbReference type="ARBA" id="ARBA00023008"/>
    </source>
</evidence>